<dbReference type="Gene3D" id="3.40.30.10">
    <property type="entry name" value="Glutaredoxin"/>
    <property type="match status" value="1"/>
</dbReference>
<dbReference type="InterPro" id="IPR045073">
    <property type="entry name" value="Omega/Tau-like"/>
</dbReference>
<dbReference type="InterPro" id="IPR010987">
    <property type="entry name" value="Glutathione-S-Trfase_C-like"/>
</dbReference>
<dbReference type="EMBL" id="CM018039">
    <property type="protein sequence ID" value="KAA8536851.1"/>
    <property type="molecule type" value="Genomic_DNA"/>
</dbReference>
<gene>
    <name evidence="7" type="ORF">F0562_029329</name>
</gene>
<dbReference type="EC" id="2.5.1.18" evidence="1"/>
<evidence type="ECO:0000256" key="4">
    <source>
        <dbReference type="ARBA" id="ARBA00047960"/>
    </source>
</evidence>
<dbReference type="SUPFAM" id="SSF47616">
    <property type="entry name" value="GST C-terminal domain-like"/>
    <property type="match status" value="1"/>
</dbReference>
<dbReference type="PROSITE" id="PS50404">
    <property type="entry name" value="GST_NTER"/>
    <property type="match status" value="1"/>
</dbReference>
<dbReference type="PANTHER" id="PTHR11260">
    <property type="entry name" value="GLUTATHIONE S-TRANSFERASE, GST, SUPERFAMILY, GST DOMAIN CONTAINING"/>
    <property type="match status" value="1"/>
</dbReference>
<dbReference type="GO" id="GO:0005737">
    <property type="term" value="C:cytoplasm"/>
    <property type="evidence" value="ECO:0007669"/>
    <property type="project" value="TreeGrafter"/>
</dbReference>
<evidence type="ECO:0000259" key="5">
    <source>
        <dbReference type="PROSITE" id="PS50404"/>
    </source>
</evidence>
<protein>
    <recommendedName>
        <fullName evidence="1">glutathione transferase</fullName>
        <ecNumber evidence="1">2.5.1.18</ecNumber>
    </recommendedName>
</protein>
<dbReference type="Pfam" id="PF00043">
    <property type="entry name" value="GST_C"/>
    <property type="match status" value="1"/>
</dbReference>
<dbReference type="SFLD" id="SFLDS00019">
    <property type="entry name" value="Glutathione_Transferase_(cytos"/>
    <property type="match status" value="1"/>
</dbReference>
<organism evidence="7 8">
    <name type="scientific">Nyssa sinensis</name>
    <dbReference type="NCBI Taxonomy" id="561372"/>
    <lineage>
        <taxon>Eukaryota</taxon>
        <taxon>Viridiplantae</taxon>
        <taxon>Streptophyta</taxon>
        <taxon>Embryophyta</taxon>
        <taxon>Tracheophyta</taxon>
        <taxon>Spermatophyta</taxon>
        <taxon>Magnoliopsida</taxon>
        <taxon>eudicotyledons</taxon>
        <taxon>Gunneridae</taxon>
        <taxon>Pentapetalae</taxon>
        <taxon>asterids</taxon>
        <taxon>Cornales</taxon>
        <taxon>Nyssaceae</taxon>
        <taxon>Nyssa</taxon>
    </lineage>
</organism>
<evidence type="ECO:0000256" key="1">
    <source>
        <dbReference type="ARBA" id="ARBA00012452"/>
    </source>
</evidence>
<reference evidence="7 8" key="1">
    <citation type="submission" date="2019-09" db="EMBL/GenBank/DDBJ databases">
        <title>A chromosome-level genome assembly of the Chinese tupelo Nyssa sinensis.</title>
        <authorList>
            <person name="Yang X."/>
            <person name="Kang M."/>
            <person name="Yang Y."/>
            <person name="Xiong H."/>
            <person name="Wang M."/>
            <person name="Zhang Z."/>
            <person name="Wang Z."/>
            <person name="Wu H."/>
            <person name="Ma T."/>
            <person name="Liu J."/>
            <person name="Xi Z."/>
        </authorList>
    </citation>
    <scope>NUCLEOTIDE SEQUENCE [LARGE SCALE GENOMIC DNA]</scope>
    <source>
        <strain evidence="7">J267</strain>
        <tissue evidence="7">Leaf</tissue>
    </source>
</reference>
<dbReference type="Gene3D" id="1.20.1050.10">
    <property type="match status" value="1"/>
</dbReference>
<dbReference type="GO" id="GO:0006749">
    <property type="term" value="P:glutathione metabolic process"/>
    <property type="evidence" value="ECO:0007669"/>
    <property type="project" value="InterPro"/>
</dbReference>
<accession>A0A5J5B6Q7</accession>
<dbReference type="InterPro" id="IPR040079">
    <property type="entry name" value="Glutathione_S-Trfase"/>
</dbReference>
<dbReference type="InterPro" id="IPR036249">
    <property type="entry name" value="Thioredoxin-like_sf"/>
</dbReference>
<dbReference type="InterPro" id="IPR004045">
    <property type="entry name" value="Glutathione_S-Trfase_N"/>
</dbReference>
<dbReference type="AlphaFoldDB" id="A0A5J5B6Q7"/>
<dbReference type="CDD" id="cd03058">
    <property type="entry name" value="GST_N_Tau"/>
    <property type="match status" value="1"/>
</dbReference>
<dbReference type="PANTHER" id="PTHR11260:SF676">
    <property type="entry name" value="GLUTATHIONE S-TRANSFERASE U8"/>
    <property type="match status" value="1"/>
</dbReference>
<dbReference type="PROSITE" id="PS50405">
    <property type="entry name" value="GST_CTER"/>
    <property type="match status" value="1"/>
</dbReference>
<dbReference type="SFLD" id="SFLDG01152">
    <property type="entry name" value="Main.3:_Omega-_and_Tau-like"/>
    <property type="match status" value="1"/>
</dbReference>
<comment type="catalytic activity">
    <reaction evidence="4">
        <text>RX + glutathione = an S-substituted glutathione + a halide anion + H(+)</text>
        <dbReference type="Rhea" id="RHEA:16437"/>
        <dbReference type="ChEBI" id="CHEBI:15378"/>
        <dbReference type="ChEBI" id="CHEBI:16042"/>
        <dbReference type="ChEBI" id="CHEBI:17792"/>
        <dbReference type="ChEBI" id="CHEBI:57925"/>
        <dbReference type="ChEBI" id="CHEBI:90779"/>
        <dbReference type="EC" id="2.5.1.18"/>
    </reaction>
</comment>
<dbReference type="OrthoDB" id="202840at2759"/>
<dbReference type="InterPro" id="IPR036282">
    <property type="entry name" value="Glutathione-S-Trfase_C_sf"/>
</dbReference>
<dbReference type="Pfam" id="PF02798">
    <property type="entry name" value="GST_N"/>
    <property type="match status" value="1"/>
</dbReference>
<dbReference type="InterPro" id="IPR045074">
    <property type="entry name" value="GST_C_Tau"/>
</dbReference>
<keyword evidence="2" id="KW-0808">Transferase</keyword>
<dbReference type="CDD" id="cd03185">
    <property type="entry name" value="GST_C_Tau"/>
    <property type="match status" value="1"/>
</dbReference>
<proteinExistence type="inferred from homology"/>
<feature type="domain" description="GST C-terminal" evidence="6">
    <location>
        <begin position="89"/>
        <end position="212"/>
    </location>
</feature>
<feature type="domain" description="GST N-terminal" evidence="5">
    <location>
        <begin position="5"/>
        <end position="84"/>
    </location>
</feature>
<name>A0A5J5B6Q7_9ASTE</name>
<dbReference type="FunFam" id="3.40.30.10:FF:000044">
    <property type="entry name" value="Glutathione S-transferase GSTU6"/>
    <property type="match status" value="1"/>
</dbReference>
<evidence type="ECO:0000259" key="6">
    <source>
        <dbReference type="PROSITE" id="PS50405"/>
    </source>
</evidence>
<dbReference type="SUPFAM" id="SSF52833">
    <property type="entry name" value="Thioredoxin-like"/>
    <property type="match status" value="1"/>
</dbReference>
<dbReference type="GO" id="GO:0004364">
    <property type="term" value="F:glutathione transferase activity"/>
    <property type="evidence" value="ECO:0007669"/>
    <property type="project" value="UniProtKB-EC"/>
</dbReference>
<comment type="similarity">
    <text evidence="3">Belongs to the GST superfamily. Tau family.</text>
</comment>
<dbReference type="SFLD" id="SFLDG00358">
    <property type="entry name" value="Main_(cytGST)"/>
    <property type="match status" value="1"/>
</dbReference>
<evidence type="ECO:0000313" key="7">
    <source>
        <dbReference type="EMBL" id="KAA8536851.1"/>
    </source>
</evidence>
<dbReference type="InterPro" id="IPR004046">
    <property type="entry name" value="GST_C"/>
</dbReference>
<sequence>MEEEQKVKLLGAWFSPFVYRVRLALALKGIQYEYIEQDLTNKSSLLLHSNPIHKRVPVLIHGGKPIPESLIIIDYLDSIWKDNPILPEDPYQRAMAHSWAKFIEEKFTEVIRRALMLEGEQQEKEVLQAKDALEILEGELKGKKFFGGDTMGFLDIVMSWITFWLGVIEEVAGFQVFDPIEYPRLKKWKDSFLELPLIKGSFPPRDSLLPYFSKIRRCGLASAAKK</sequence>
<dbReference type="Proteomes" id="UP000325577">
    <property type="component" value="Linkage Group LG16"/>
</dbReference>
<evidence type="ECO:0000256" key="2">
    <source>
        <dbReference type="ARBA" id="ARBA00022679"/>
    </source>
</evidence>
<keyword evidence="8" id="KW-1185">Reference proteome</keyword>
<dbReference type="FunFam" id="1.20.1050.10:FF:000012">
    <property type="entry name" value="Tau class glutathione S-transferase"/>
    <property type="match status" value="1"/>
</dbReference>
<evidence type="ECO:0000256" key="3">
    <source>
        <dbReference type="ARBA" id="ARBA00025743"/>
    </source>
</evidence>
<evidence type="ECO:0000313" key="8">
    <source>
        <dbReference type="Proteomes" id="UP000325577"/>
    </source>
</evidence>